<name>A0A1J1J068_9DIPT</name>
<dbReference type="GO" id="GO:0008188">
    <property type="term" value="F:neuropeptide receptor activity"/>
    <property type="evidence" value="ECO:0007669"/>
    <property type="project" value="TreeGrafter"/>
</dbReference>
<evidence type="ECO:0000256" key="3">
    <source>
        <dbReference type="ARBA" id="ARBA00022692"/>
    </source>
</evidence>
<dbReference type="EMBL" id="CVRI01000065">
    <property type="protein sequence ID" value="CRL05728.1"/>
    <property type="molecule type" value="Genomic_DNA"/>
</dbReference>
<organism evidence="13 14">
    <name type="scientific">Clunio marinus</name>
    <dbReference type="NCBI Taxonomy" id="568069"/>
    <lineage>
        <taxon>Eukaryota</taxon>
        <taxon>Metazoa</taxon>
        <taxon>Ecdysozoa</taxon>
        <taxon>Arthropoda</taxon>
        <taxon>Hexapoda</taxon>
        <taxon>Insecta</taxon>
        <taxon>Pterygota</taxon>
        <taxon>Neoptera</taxon>
        <taxon>Endopterygota</taxon>
        <taxon>Diptera</taxon>
        <taxon>Nematocera</taxon>
        <taxon>Chironomoidea</taxon>
        <taxon>Chironomidae</taxon>
        <taxon>Clunio</taxon>
    </lineage>
</organism>
<keyword evidence="4 11" id="KW-1133">Transmembrane helix</keyword>
<feature type="region of interest" description="Disordered" evidence="10">
    <location>
        <begin position="267"/>
        <end position="337"/>
    </location>
</feature>
<evidence type="ECO:0000256" key="7">
    <source>
        <dbReference type="ARBA" id="ARBA00023170"/>
    </source>
</evidence>
<dbReference type="PANTHER" id="PTHR24238:SF58">
    <property type="entry name" value="FI22604P1"/>
    <property type="match status" value="1"/>
</dbReference>
<dbReference type="Gene3D" id="1.20.1070.10">
    <property type="entry name" value="Rhodopsin 7-helix transmembrane proteins"/>
    <property type="match status" value="1"/>
</dbReference>
<comment type="similarity">
    <text evidence="2 9">Belongs to the G-protein coupled receptor 1 family.</text>
</comment>
<keyword evidence="3 9" id="KW-0812">Transmembrane</keyword>
<evidence type="ECO:0000313" key="14">
    <source>
        <dbReference type="Proteomes" id="UP000183832"/>
    </source>
</evidence>
<dbReference type="PROSITE" id="PS50262">
    <property type="entry name" value="G_PROTEIN_RECEP_F1_2"/>
    <property type="match status" value="1"/>
</dbReference>
<feature type="transmembrane region" description="Helical" evidence="11">
    <location>
        <begin position="76"/>
        <end position="96"/>
    </location>
</feature>
<dbReference type="OrthoDB" id="5957382at2759"/>
<keyword evidence="7 9" id="KW-0675">Receptor</keyword>
<evidence type="ECO:0000256" key="1">
    <source>
        <dbReference type="ARBA" id="ARBA00004141"/>
    </source>
</evidence>
<keyword evidence="6 11" id="KW-0472">Membrane</keyword>
<dbReference type="GO" id="GO:0005886">
    <property type="term" value="C:plasma membrane"/>
    <property type="evidence" value="ECO:0007669"/>
    <property type="project" value="TreeGrafter"/>
</dbReference>
<feature type="transmembrane region" description="Helical" evidence="11">
    <location>
        <begin position="135"/>
        <end position="156"/>
    </location>
</feature>
<gene>
    <name evidence="13" type="ORF">CLUMA_CG018757</name>
</gene>
<dbReference type="Pfam" id="PF00001">
    <property type="entry name" value="7tm_1"/>
    <property type="match status" value="1"/>
</dbReference>
<feature type="transmembrane region" description="Helical" evidence="11">
    <location>
        <begin position="39"/>
        <end position="64"/>
    </location>
</feature>
<comment type="subcellular location">
    <subcellularLocation>
        <location evidence="1">Membrane</location>
        <topology evidence="1">Multi-pass membrane protein</topology>
    </subcellularLocation>
</comment>
<accession>A0A1J1J068</accession>
<dbReference type="Proteomes" id="UP000183832">
    <property type="component" value="Unassembled WGS sequence"/>
</dbReference>
<evidence type="ECO:0000256" key="4">
    <source>
        <dbReference type="ARBA" id="ARBA00022989"/>
    </source>
</evidence>
<evidence type="ECO:0000313" key="13">
    <source>
        <dbReference type="EMBL" id="CRL05728.1"/>
    </source>
</evidence>
<evidence type="ECO:0000256" key="11">
    <source>
        <dbReference type="SAM" id="Phobius"/>
    </source>
</evidence>
<dbReference type="SUPFAM" id="SSF81321">
    <property type="entry name" value="Family A G protein-coupled receptor-like"/>
    <property type="match status" value="1"/>
</dbReference>
<feature type="transmembrane region" description="Helical" evidence="11">
    <location>
        <begin position="349"/>
        <end position="370"/>
    </location>
</feature>
<evidence type="ECO:0000256" key="2">
    <source>
        <dbReference type="ARBA" id="ARBA00010663"/>
    </source>
</evidence>
<dbReference type="CDD" id="cd00637">
    <property type="entry name" value="7tm_classA_rhodopsin-like"/>
    <property type="match status" value="1"/>
</dbReference>
<evidence type="ECO:0000256" key="10">
    <source>
        <dbReference type="SAM" id="MobiDB-lite"/>
    </source>
</evidence>
<dbReference type="STRING" id="568069.A0A1J1J068"/>
<evidence type="ECO:0000256" key="8">
    <source>
        <dbReference type="ARBA" id="ARBA00023224"/>
    </source>
</evidence>
<evidence type="ECO:0000259" key="12">
    <source>
        <dbReference type="PROSITE" id="PS50262"/>
    </source>
</evidence>
<feature type="transmembrane region" description="Helical" evidence="11">
    <location>
        <begin position="382"/>
        <end position="406"/>
    </location>
</feature>
<feature type="domain" description="G-protein coupled receptors family 1 profile" evidence="12">
    <location>
        <begin position="55"/>
        <end position="403"/>
    </location>
</feature>
<dbReference type="InterPro" id="IPR000276">
    <property type="entry name" value="GPCR_Rhodpsn"/>
</dbReference>
<feature type="compositionally biased region" description="Polar residues" evidence="10">
    <location>
        <begin position="290"/>
        <end position="304"/>
    </location>
</feature>
<feature type="transmembrane region" description="Helical" evidence="11">
    <location>
        <begin position="177"/>
        <end position="199"/>
    </location>
</feature>
<dbReference type="PRINTS" id="PR00237">
    <property type="entry name" value="GPCRRHODOPSN"/>
</dbReference>
<protein>
    <submittedName>
        <fullName evidence="13">CLUMA_CG018757, isoform A</fullName>
    </submittedName>
</protein>
<keyword evidence="8 9" id="KW-0807">Transducer</keyword>
<proteinExistence type="inferred from homology"/>
<dbReference type="PANTHER" id="PTHR24238">
    <property type="entry name" value="G-PROTEIN COUPLED RECEPTOR"/>
    <property type="match status" value="1"/>
</dbReference>
<evidence type="ECO:0000256" key="9">
    <source>
        <dbReference type="RuleBase" id="RU000688"/>
    </source>
</evidence>
<sequence>MSENFNREYRTEMQIENDAPQTNIVWEHLLKNLSLVERMTFLTLICLVTAIALIGNILTIYVVLTRKQRLLFKTCLLSLTISDLLYVLASGTSFISKLSRENLPLWVSVEVRIYEHKVNNLVMFLKTLGSFGCTAIPFAQTLSVLVGSMSLVIIAFDRYLAVMNKSEARILQKRTTCIIGFCVVWFIGCATSSPTLFAYEIVPTIVVPFYHQDDFFEAYYCWTDIDESANYYIIVFTFIFAPIFIAFLWLNTIIAREIWKRRHAPGFQSQPKSKKADENSSTEEMKATDETNTSSNVRKNSTKISTKESKNSAVSSKPSPFIIQPPSTPVNNETRRNERQRRQMRMFKAVLVLMSVFIMCRLPNQIFLLYKLNNEIDGRLNWLLYYSFGLTGLLNCMLNPMLYTFLSETIRITSHVASFCYKFCKICRRTKKTSSHYANNQTMLFAVNIPRKSDGGIYLGS</sequence>
<keyword evidence="14" id="KW-1185">Reference proteome</keyword>
<reference evidence="13 14" key="1">
    <citation type="submission" date="2015-04" db="EMBL/GenBank/DDBJ databases">
        <authorList>
            <person name="Syromyatnikov M.Y."/>
            <person name="Popov V.N."/>
        </authorList>
    </citation>
    <scope>NUCLEOTIDE SEQUENCE [LARGE SCALE GENOMIC DNA]</scope>
</reference>
<evidence type="ECO:0000256" key="5">
    <source>
        <dbReference type="ARBA" id="ARBA00023040"/>
    </source>
</evidence>
<keyword evidence="5 9" id="KW-0297">G-protein coupled receptor</keyword>
<dbReference type="InterPro" id="IPR017452">
    <property type="entry name" value="GPCR_Rhodpsn_7TM"/>
</dbReference>
<feature type="compositionally biased region" description="Basic and acidic residues" evidence="10">
    <location>
        <begin position="274"/>
        <end position="289"/>
    </location>
</feature>
<dbReference type="PROSITE" id="PS00237">
    <property type="entry name" value="G_PROTEIN_RECEP_F1_1"/>
    <property type="match status" value="1"/>
</dbReference>
<dbReference type="AlphaFoldDB" id="A0A1J1J068"/>
<feature type="transmembrane region" description="Helical" evidence="11">
    <location>
        <begin position="231"/>
        <end position="254"/>
    </location>
</feature>
<evidence type="ECO:0000256" key="6">
    <source>
        <dbReference type="ARBA" id="ARBA00023136"/>
    </source>
</evidence>